<feature type="transmembrane region" description="Helical" evidence="11">
    <location>
        <begin position="57"/>
        <end position="81"/>
    </location>
</feature>
<dbReference type="InterPro" id="IPR005467">
    <property type="entry name" value="His_kinase_dom"/>
</dbReference>
<keyword evidence="6" id="KW-0547">Nucleotide-binding</keyword>
<feature type="domain" description="PAS" evidence="13">
    <location>
        <begin position="221"/>
        <end position="297"/>
    </location>
</feature>
<keyword evidence="11" id="KW-0812">Transmembrane</keyword>
<dbReference type="SMART" id="SM00387">
    <property type="entry name" value="HATPase_c"/>
    <property type="match status" value="1"/>
</dbReference>
<dbReference type="Pfam" id="PF00512">
    <property type="entry name" value="HisKA"/>
    <property type="match status" value="1"/>
</dbReference>
<dbReference type="InterPro" id="IPR036097">
    <property type="entry name" value="HisK_dim/P_sf"/>
</dbReference>
<dbReference type="Proteomes" id="UP000229498">
    <property type="component" value="Unassembled WGS sequence"/>
</dbReference>
<dbReference type="Gene3D" id="1.10.287.130">
    <property type="match status" value="1"/>
</dbReference>
<dbReference type="RefSeq" id="WP_109795995.1">
    <property type="nucleotide sequence ID" value="NZ_PHIG01000043.1"/>
</dbReference>
<protein>
    <recommendedName>
        <fullName evidence="3">histidine kinase</fullName>
        <ecNumber evidence="3">2.7.13.3</ecNumber>
    </recommendedName>
</protein>
<dbReference type="AlphaFoldDB" id="A0A2M9FYG7"/>
<comment type="caution">
    <text evidence="14">The sequence shown here is derived from an EMBL/GenBank/DDBJ whole genome shotgun (WGS) entry which is preliminary data.</text>
</comment>
<evidence type="ECO:0000256" key="3">
    <source>
        <dbReference type="ARBA" id="ARBA00012438"/>
    </source>
</evidence>
<keyword evidence="5" id="KW-0808">Transferase</keyword>
<proteinExistence type="predicted"/>
<dbReference type="SUPFAM" id="SSF55874">
    <property type="entry name" value="ATPase domain of HSP90 chaperone/DNA topoisomerase II/histidine kinase"/>
    <property type="match status" value="1"/>
</dbReference>
<dbReference type="InterPro" id="IPR050736">
    <property type="entry name" value="Sensor_HK_Regulatory"/>
</dbReference>
<dbReference type="SUPFAM" id="SSF47384">
    <property type="entry name" value="Homodimeric domain of signal transducing histidine kinase"/>
    <property type="match status" value="1"/>
</dbReference>
<name>A0A2M9FYG7_9PROT</name>
<evidence type="ECO:0000313" key="15">
    <source>
        <dbReference type="Proteomes" id="UP000229498"/>
    </source>
</evidence>
<evidence type="ECO:0000256" key="9">
    <source>
        <dbReference type="ARBA" id="ARBA00023012"/>
    </source>
</evidence>
<dbReference type="PRINTS" id="PR00344">
    <property type="entry name" value="BCTRLSENSOR"/>
</dbReference>
<keyword evidence="4" id="KW-0597">Phosphoprotein</keyword>
<keyword evidence="15" id="KW-1185">Reference proteome</keyword>
<dbReference type="InterPro" id="IPR000014">
    <property type="entry name" value="PAS"/>
</dbReference>
<dbReference type="GO" id="GO:0016020">
    <property type="term" value="C:membrane"/>
    <property type="evidence" value="ECO:0007669"/>
    <property type="project" value="UniProtKB-SubCell"/>
</dbReference>
<feature type="domain" description="Histidine kinase" evidence="12">
    <location>
        <begin position="368"/>
        <end position="588"/>
    </location>
</feature>
<evidence type="ECO:0000256" key="8">
    <source>
        <dbReference type="ARBA" id="ARBA00022840"/>
    </source>
</evidence>
<keyword evidence="7" id="KW-0418">Kinase</keyword>
<organism evidence="14 15">
    <name type="scientific">Minwuia thermotolerans</name>
    <dbReference type="NCBI Taxonomy" id="2056226"/>
    <lineage>
        <taxon>Bacteria</taxon>
        <taxon>Pseudomonadati</taxon>
        <taxon>Pseudomonadota</taxon>
        <taxon>Alphaproteobacteria</taxon>
        <taxon>Minwuiales</taxon>
        <taxon>Minwuiaceae</taxon>
        <taxon>Minwuia</taxon>
    </lineage>
</organism>
<dbReference type="Gene3D" id="3.30.565.10">
    <property type="entry name" value="Histidine kinase-like ATPase, C-terminal domain"/>
    <property type="match status" value="1"/>
</dbReference>
<dbReference type="PROSITE" id="PS50112">
    <property type="entry name" value="PAS"/>
    <property type="match status" value="1"/>
</dbReference>
<dbReference type="InterPro" id="IPR035965">
    <property type="entry name" value="PAS-like_dom_sf"/>
</dbReference>
<dbReference type="OrthoDB" id="9813151at2"/>
<evidence type="ECO:0000256" key="10">
    <source>
        <dbReference type="ARBA" id="ARBA00023136"/>
    </source>
</evidence>
<dbReference type="FunFam" id="1.10.287.130:FF:000038">
    <property type="entry name" value="Sensory transduction histidine kinase"/>
    <property type="match status" value="1"/>
</dbReference>
<dbReference type="PROSITE" id="PS50109">
    <property type="entry name" value="HIS_KIN"/>
    <property type="match status" value="1"/>
</dbReference>
<dbReference type="InterPro" id="IPR003661">
    <property type="entry name" value="HisK_dim/P_dom"/>
</dbReference>
<evidence type="ECO:0000259" key="12">
    <source>
        <dbReference type="PROSITE" id="PS50109"/>
    </source>
</evidence>
<dbReference type="PANTHER" id="PTHR43711">
    <property type="entry name" value="TWO-COMPONENT HISTIDINE KINASE"/>
    <property type="match status" value="1"/>
</dbReference>
<evidence type="ECO:0000256" key="7">
    <source>
        <dbReference type="ARBA" id="ARBA00022777"/>
    </source>
</evidence>
<dbReference type="CDD" id="cd00130">
    <property type="entry name" value="PAS"/>
    <property type="match status" value="1"/>
</dbReference>
<comment type="catalytic activity">
    <reaction evidence="1">
        <text>ATP + protein L-histidine = ADP + protein N-phospho-L-histidine.</text>
        <dbReference type="EC" id="2.7.13.3"/>
    </reaction>
</comment>
<dbReference type="GO" id="GO:0005524">
    <property type="term" value="F:ATP binding"/>
    <property type="evidence" value="ECO:0007669"/>
    <property type="project" value="UniProtKB-KW"/>
</dbReference>
<dbReference type="GO" id="GO:0000155">
    <property type="term" value="F:phosphorelay sensor kinase activity"/>
    <property type="evidence" value="ECO:0007669"/>
    <property type="project" value="InterPro"/>
</dbReference>
<dbReference type="NCBIfam" id="TIGR00229">
    <property type="entry name" value="sensory_box"/>
    <property type="match status" value="1"/>
</dbReference>
<dbReference type="Pfam" id="PF02518">
    <property type="entry name" value="HATPase_c"/>
    <property type="match status" value="1"/>
</dbReference>
<dbReference type="Pfam" id="PF12860">
    <property type="entry name" value="PAS_7"/>
    <property type="match status" value="1"/>
</dbReference>
<dbReference type="SMART" id="SM00091">
    <property type="entry name" value="PAS"/>
    <property type="match status" value="2"/>
</dbReference>
<keyword evidence="10 11" id="KW-0472">Membrane</keyword>
<dbReference type="InterPro" id="IPR036890">
    <property type="entry name" value="HATPase_C_sf"/>
</dbReference>
<gene>
    <name evidence="14" type="ORF">CVT23_16295</name>
</gene>
<evidence type="ECO:0000256" key="2">
    <source>
        <dbReference type="ARBA" id="ARBA00004370"/>
    </source>
</evidence>
<reference evidence="14 15" key="1">
    <citation type="submission" date="2017-11" db="EMBL/GenBank/DDBJ databases">
        <title>Draft genome sequence of Rhizobiales bacterium SY3-13.</title>
        <authorList>
            <person name="Sun C."/>
        </authorList>
    </citation>
    <scope>NUCLEOTIDE SEQUENCE [LARGE SCALE GENOMIC DNA]</scope>
    <source>
        <strain evidence="14 15">SY3-13</strain>
    </source>
</reference>
<dbReference type="CDD" id="cd00082">
    <property type="entry name" value="HisKA"/>
    <property type="match status" value="1"/>
</dbReference>
<dbReference type="EC" id="2.7.13.3" evidence="3"/>
<accession>A0A2M9FYG7</accession>
<dbReference type="SMART" id="SM00388">
    <property type="entry name" value="HisKA"/>
    <property type="match status" value="1"/>
</dbReference>
<keyword evidence="11" id="KW-1133">Transmembrane helix</keyword>
<evidence type="ECO:0000256" key="1">
    <source>
        <dbReference type="ARBA" id="ARBA00000085"/>
    </source>
</evidence>
<evidence type="ECO:0000256" key="11">
    <source>
        <dbReference type="SAM" id="Phobius"/>
    </source>
</evidence>
<keyword evidence="9" id="KW-0902">Two-component regulatory system</keyword>
<dbReference type="InterPro" id="IPR004358">
    <property type="entry name" value="Sig_transdc_His_kin-like_C"/>
</dbReference>
<evidence type="ECO:0000256" key="5">
    <source>
        <dbReference type="ARBA" id="ARBA00022679"/>
    </source>
</evidence>
<evidence type="ECO:0000259" key="13">
    <source>
        <dbReference type="PROSITE" id="PS50112"/>
    </source>
</evidence>
<evidence type="ECO:0000256" key="6">
    <source>
        <dbReference type="ARBA" id="ARBA00022741"/>
    </source>
</evidence>
<sequence>MAASSKVGAASALAALHRAFLRYARDNPLTYICAASALSGLSVFAAASFAELTPDSAFLLMALCGGVTALALVGLTSHAAFEDGGQADSIWRERTHLQSLLSAVGDGVLVFNRRGKLSLISGRFREMFPELAPHTRLGLYLSDMVEIVAAYGGRTEDGLTGQEFRGELERFVNHGQGSRLVRVRDEMWIRLTPQRMEDGGVLIAVSDLTQMVRHELKLKATEQRFEHLAERLPGALFQRQERADGSFVFSYWSGGIRELLPSRPENLKGGLENLMAHVHPDDREQLEQRFRRSESSPVPWHDEFRVLDGSRVRWLSVSVKMRLDGIGRMIADGVLQDITERKGAEEMAHRAREAAEQADKAKSEFLAHMSHELRTPLNAIIGFSEMMDLGIYGPLGDDRYVDYARDIQFSGRHLLSLINDILDLSRSEAGRLELFEETVEMETLFDDCVRLVSESVRKHDQKIRLILDECDVEVRVDRRRVRQILTNLLSNASKFSGLKTEIVLGCRRVRAGLELYVQDQGPGMDAEEIERVMRPFNRGNSHVAGEIEGTGLGLPLSRVLAEAHQGALSLESLPGEGVRAVVLLPRERIVGRRRSNGERKLSA</sequence>
<evidence type="ECO:0000313" key="14">
    <source>
        <dbReference type="EMBL" id="PJK28516.1"/>
    </source>
</evidence>
<dbReference type="InterPro" id="IPR003594">
    <property type="entry name" value="HATPase_dom"/>
</dbReference>
<dbReference type="Pfam" id="PF08447">
    <property type="entry name" value="PAS_3"/>
    <property type="match status" value="1"/>
</dbReference>
<dbReference type="InterPro" id="IPR013655">
    <property type="entry name" value="PAS_fold_3"/>
</dbReference>
<evidence type="ECO:0000256" key="4">
    <source>
        <dbReference type="ARBA" id="ARBA00022553"/>
    </source>
</evidence>
<dbReference type="SUPFAM" id="SSF55785">
    <property type="entry name" value="PYP-like sensor domain (PAS domain)"/>
    <property type="match status" value="1"/>
</dbReference>
<keyword evidence="8" id="KW-0067">ATP-binding</keyword>
<dbReference type="PANTHER" id="PTHR43711:SF26">
    <property type="entry name" value="SENSOR HISTIDINE KINASE RCSC"/>
    <property type="match status" value="1"/>
</dbReference>
<dbReference type="Gene3D" id="3.30.450.20">
    <property type="entry name" value="PAS domain"/>
    <property type="match status" value="2"/>
</dbReference>
<dbReference type="EMBL" id="PHIG01000043">
    <property type="protein sequence ID" value="PJK28516.1"/>
    <property type="molecule type" value="Genomic_DNA"/>
</dbReference>
<feature type="transmembrane region" description="Helical" evidence="11">
    <location>
        <begin position="29"/>
        <end position="50"/>
    </location>
</feature>
<comment type="subcellular location">
    <subcellularLocation>
        <location evidence="2">Membrane</location>
    </subcellularLocation>
</comment>